<gene>
    <name evidence="2" type="ORF">SAC06_01335</name>
</gene>
<dbReference type="Gene3D" id="3.30.1050.40">
    <property type="match status" value="1"/>
</dbReference>
<feature type="domain" description="Bacterial SCP orthologue" evidence="1">
    <location>
        <begin position="30"/>
        <end position="114"/>
    </location>
</feature>
<dbReference type="EMBL" id="CP138335">
    <property type="protein sequence ID" value="XBW08230.1"/>
    <property type="molecule type" value="Genomic_DNA"/>
</dbReference>
<evidence type="ECO:0000259" key="1">
    <source>
        <dbReference type="Pfam" id="PF17844"/>
    </source>
</evidence>
<dbReference type="AlphaFoldDB" id="A0AAU7V809"/>
<reference evidence="2" key="1">
    <citation type="submission" date="2023-11" db="EMBL/GenBank/DDBJ databases">
        <title>Scrofimicrobium hongkongense sp. nov., isolated from a patient with peritonitis.</title>
        <authorList>
            <person name="Lao H.Y."/>
            <person name="Wong A.Y.P."/>
            <person name="Ng T.L."/>
            <person name="Wong R.Y.L."/>
            <person name="Yau M.C.Y."/>
            <person name="Lam J.Y.W."/>
            <person name="Siu G.K.H."/>
        </authorList>
    </citation>
    <scope>NUCLEOTIDE SEQUENCE</scope>
    <source>
        <strain evidence="2">R131</strain>
    </source>
</reference>
<name>A0AAU7V809_9ACTO</name>
<organism evidence="2">
    <name type="scientific">Scrofimicrobium appendicitidis</name>
    <dbReference type="NCBI Taxonomy" id="3079930"/>
    <lineage>
        <taxon>Bacteria</taxon>
        <taxon>Bacillati</taxon>
        <taxon>Actinomycetota</taxon>
        <taxon>Actinomycetes</taxon>
        <taxon>Actinomycetales</taxon>
        <taxon>Actinomycetaceae</taxon>
        <taxon>Scrofimicrobium</taxon>
    </lineage>
</organism>
<protein>
    <submittedName>
        <fullName evidence="2">Sterol carrier family protein</fullName>
    </submittedName>
</protein>
<proteinExistence type="predicted"/>
<dbReference type="InterPro" id="IPR041629">
    <property type="entry name" value="SCP_3"/>
</dbReference>
<accession>A0AAU7V809</accession>
<sequence>MSSKVDPTRGRAALTAWAAGADVPASEQIWAVRYSLECLTKLHPGRALEVRVPPAGATQILGGTTHRRGTPPAVVEMNMATWLDLCVGRTDWESASERVDASGQRANLAPYLPLTGYF</sequence>
<dbReference type="RefSeq" id="WP_350258429.1">
    <property type="nucleotide sequence ID" value="NZ_CP138335.1"/>
</dbReference>
<evidence type="ECO:0000313" key="2">
    <source>
        <dbReference type="EMBL" id="XBW08230.1"/>
    </source>
</evidence>
<dbReference type="Pfam" id="PF17844">
    <property type="entry name" value="SCP_3"/>
    <property type="match status" value="1"/>
</dbReference>
<dbReference type="KEGG" id="sapp:SAC06_01335"/>